<dbReference type="Gene3D" id="3.40.30.10">
    <property type="entry name" value="Glutaredoxin"/>
    <property type="match status" value="1"/>
</dbReference>
<sequence length="146" mass="16764">MGTCSSSHDEERLPFNSPSRAKSGDRSVVYRSLATMIAPVHDITTLAQLDFYNNKNEGHLVVLDCHAKWCPPCIKIEPIINEWAQSAEYCDTVVFLKCDVDQGEELQHKYKVESLPTFIYFKHGKEIHRLVGANVRRLKQDIDIFR</sequence>
<dbReference type="SUPFAM" id="SSF52833">
    <property type="entry name" value="Thioredoxin-like"/>
    <property type="match status" value="1"/>
</dbReference>
<dbReference type="Pfam" id="PF00085">
    <property type="entry name" value="Thioredoxin"/>
    <property type="match status" value="1"/>
</dbReference>
<organism evidence="4 8">
    <name type="scientific">Didymodactylos carnosus</name>
    <dbReference type="NCBI Taxonomy" id="1234261"/>
    <lineage>
        <taxon>Eukaryota</taxon>
        <taxon>Metazoa</taxon>
        <taxon>Spiralia</taxon>
        <taxon>Gnathifera</taxon>
        <taxon>Rotifera</taxon>
        <taxon>Eurotatoria</taxon>
        <taxon>Bdelloidea</taxon>
        <taxon>Philodinida</taxon>
        <taxon>Philodinidae</taxon>
        <taxon>Didymodactylos</taxon>
    </lineage>
</organism>
<evidence type="ECO:0000313" key="4">
    <source>
        <dbReference type="EMBL" id="CAF1336293.1"/>
    </source>
</evidence>
<gene>
    <name evidence="4" type="ORF">GPM918_LOCUS30204</name>
    <name evidence="5" type="ORF">OVA965_LOCUS33068</name>
    <name evidence="6" type="ORF">SRO942_LOCUS30808</name>
    <name evidence="7" type="ORF">TMI583_LOCUS33948</name>
</gene>
<evidence type="ECO:0000256" key="2">
    <source>
        <dbReference type="SAM" id="MobiDB-lite"/>
    </source>
</evidence>
<proteinExistence type="predicted"/>
<dbReference type="CDD" id="cd02947">
    <property type="entry name" value="TRX_family"/>
    <property type="match status" value="1"/>
</dbReference>
<dbReference type="PANTHER" id="PTHR46115">
    <property type="entry name" value="THIOREDOXIN-LIKE PROTEIN 1"/>
    <property type="match status" value="1"/>
</dbReference>
<dbReference type="EMBL" id="CAJNOQ010014167">
    <property type="protein sequence ID" value="CAF1336293.1"/>
    <property type="molecule type" value="Genomic_DNA"/>
</dbReference>
<dbReference type="EMBL" id="CAJOBC010056079">
    <property type="protein sequence ID" value="CAF4193646.1"/>
    <property type="molecule type" value="Genomic_DNA"/>
</dbReference>
<dbReference type="InterPro" id="IPR036249">
    <property type="entry name" value="Thioredoxin-like_sf"/>
</dbReference>
<keyword evidence="8" id="KW-1185">Reference proteome</keyword>
<feature type="region of interest" description="Disordered" evidence="2">
    <location>
        <begin position="1"/>
        <end position="23"/>
    </location>
</feature>
<keyword evidence="1" id="KW-1015">Disulfide bond</keyword>
<protein>
    <recommendedName>
        <fullName evidence="3">Thioredoxin domain-containing protein</fullName>
    </recommendedName>
</protein>
<dbReference type="Proteomes" id="UP000681722">
    <property type="component" value="Unassembled WGS sequence"/>
</dbReference>
<evidence type="ECO:0000313" key="5">
    <source>
        <dbReference type="EMBL" id="CAF1401737.1"/>
    </source>
</evidence>
<feature type="domain" description="Thioredoxin" evidence="3">
    <location>
        <begin position="6"/>
        <end position="146"/>
    </location>
</feature>
<comment type="caution">
    <text evidence="4">The sequence shown here is derived from an EMBL/GenBank/DDBJ whole genome shotgun (WGS) entry which is preliminary data.</text>
</comment>
<name>A0A815GB49_9BILA</name>
<reference evidence="4" key="1">
    <citation type="submission" date="2021-02" db="EMBL/GenBank/DDBJ databases">
        <authorList>
            <person name="Nowell W R."/>
        </authorList>
    </citation>
    <scope>NUCLEOTIDE SEQUENCE</scope>
</reference>
<dbReference type="Proteomes" id="UP000663829">
    <property type="component" value="Unassembled WGS sequence"/>
</dbReference>
<accession>A0A815GB49</accession>
<dbReference type="AlphaFoldDB" id="A0A815GB49"/>
<dbReference type="PROSITE" id="PS51352">
    <property type="entry name" value="THIOREDOXIN_2"/>
    <property type="match status" value="1"/>
</dbReference>
<dbReference type="Proteomes" id="UP000677228">
    <property type="component" value="Unassembled WGS sequence"/>
</dbReference>
<evidence type="ECO:0000313" key="6">
    <source>
        <dbReference type="EMBL" id="CAF4193646.1"/>
    </source>
</evidence>
<dbReference type="EMBL" id="CAJOBA010048100">
    <property type="protein sequence ID" value="CAF4208888.1"/>
    <property type="molecule type" value="Genomic_DNA"/>
</dbReference>
<evidence type="ECO:0000313" key="7">
    <source>
        <dbReference type="EMBL" id="CAF4208888.1"/>
    </source>
</evidence>
<evidence type="ECO:0000313" key="8">
    <source>
        <dbReference type="Proteomes" id="UP000663829"/>
    </source>
</evidence>
<evidence type="ECO:0000259" key="3">
    <source>
        <dbReference type="PROSITE" id="PS51352"/>
    </source>
</evidence>
<dbReference type="InterPro" id="IPR013766">
    <property type="entry name" value="Thioredoxin_domain"/>
</dbReference>
<dbReference type="OrthoDB" id="2121326at2759"/>
<dbReference type="Proteomes" id="UP000682733">
    <property type="component" value="Unassembled WGS sequence"/>
</dbReference>
<evidence type="ECO:0000256" key="1">
    <source>
        <dbReference type="ARBA" id="ARBA00023157"/>
    </source>
</evidence>
<dbReference type="EMBL" id="CAJNOK010026366">
    <property type="protein sequence ID" value="CAF1401737.1"/>
    <property type="molecule type" value="Genomic_DNA"/>
</dbReference>